<evidence type="ECO:0000313" key="5">
    <source>
        <dbReference type="Proteomes" id="UP000095751"/>
    </source>
</evidence>
<gene>
    <name evidence="4" type="ORF">FRACYDRAFT_241252</name>
</gene>
<dbReference type="KEGG" id="fcy:FRACYDRAFT_241252"/>
<evidence type="ECO:0000313" key="4">
    <source>
        <dbReference type="EMBL" id="OEU14697.1"/>
    </source>
</evidence>
<protein>
    <recommendedName>
        <fullName evidence="6">HNH nuclease domain-containing protein</fullName>
    </recommendedName>
</protein>
<organism evidence="4 5">
    <name type="scientific">Fragilariopsis cylindrus CCMP1102</name>
    <dbReference type="NCBI Taxonomy" id="635003"/>
    <lineage>
        <taxon>Eukaryota</taxon>
        <taxon>Sar</taxon>
        <taxon>Stramenopiles</taxon>
        <taxon>Ochrophyta</taxon>
        <taxon>Bacillariophyta</taxon>
        <taxon>Bacillariophyceae</taxon>
        <taxon>Bacillariophycidae</taxon>
        <taxon>Bacillariales</taxon>
        <taxon>Bacillariaceae</taxon>
        <taxon>Fragilariopsis</taxon>
    </lineage>
</organism>
<evidence type="ECO:0008006" key="6">
    <source>
        <dbReference type="Google" id="ProtNLM"/>
    </source>
</evidence>
<keyword evidence="2" id="KW-1133">Transmembrane helix</keyword>
<evidence type="ECO:0000256" key="1">
    <source>
        <dbReference type="SAM" id="MobiDB-lite"/>
    </source>
</evidence>
<dbReference type="EMBL" id="KV784360">
    <property type="protein sequence ID" value="OEU14697.1"/>
    <property type="molecule type" value="Genomic_DNA"/>
</dbReference>
<keyword evidence="3" id="KW-0732">Signal</keyword>
<dbReference type="Proteomes" id="UP000095751">
    <property type="component" value="Unassembled WGS sequence"/>
</dbReference>
<feature type="transmembrane region" description="Helical" evidence="2">
    <location>
        <begin position="359"/>
        <end position="378"/>
    </location>
</feature>
<feature type="region of interest" description="Disordered" evidence="1">
    <location>
        <begin position="34"/>
        <end position="107"/>
    </location>
</feature>
<keyword evidence="2" id="KW-0812">Transmembrane</keyword>
<dbReference type="InParanoid" id="A0A1E7F967"/>
<keyword evidence="2" id="KW-0472">Membrane</keyword>
<sequence>MQEQRKFISKVVRSMLLVTVVVLLSTNKASCLHKTGTIPTHESQEDDTDGGNNNNNNNNNNGGDISRNKATGTTTSTTKTASGSTTTSTKVPFSKNHIGTPSHQYQNPFAKGFEITTRVYTDANDKLAHFDDNLIEKKKEKKNDNDNDNETSSTTTSSPSKPIVLPYWECGVAGSTTVPVPISTLTVRHLLGHQSAGKFTNGCGRSEAGVDDTHPRLIVALTPLEIVLNSNEKRIFYPGDVILFENCLLGGHILQGHEGRDMIAMMLTLPHPYHHVGKERNSLSSILNWKQNPCKTGLANRGGTSTDGSSTNLEGIDIDNILAKWTRLSQFRRRLGLGVIGAGLSLALADFLGKVAPIALAVAAGGGLVVAGGTFGVVKLGEYGLDELDFWQEPNFGLVGAYKIFDN</sequence>
<feature type="chain" id="PRO_5009192836" description="HNH nuclease domain-containing protein" evidence="3">
    <location>
        <begin position="32"/>
        <end position="407"/>
    </location>
</feature>
<keyword evidence="5" id="KW-1185">Reference proteome</keyword>
<proteinExistence type="predicted"/>
<dbReference type="AlphaFoldDB" id="A0A1E7F967"/>
<feature type="signal peptide" evidence="3">
    <location>
        <begin position="1"/>
        <end position="31"/>
    </location>
</feature>
<feature type="compositionally biased region" description="Polar residues" evidence="1">
    <location>
        <begin position="97"/>
        <end position="107"/>
    </location>
</feature>
<feature type="transmembrane region" description="Helical" evidence="2">
    <location>
        <begin position="335"/>
        <end position="352"/>
    </location>
</feature>
<reference evidence="4 5" key="1">
    <citation type="submission" date="2016-09" db="EMBL/GenBank/DDBJ databases">
        <title>Extensive genetic diversity and differential bi-allelic expression allows diatom success in the polar Southern Ocean.</title>
        <authorList>
            <consortium name="DOE Joint Genome Institute"/>
            <person name="Mock T."/>
            <person name="Otillar R.P."/>
            <person name="Strauss J."/>
            <person name="Dupont C."/>
            <person name="Frickenhaus S."/>
            <person name="Maumus F."/>
            <person name="Mcmullan M."/>
            <person name="Sanges R."/>
            <person name="Schmutz J."/>
            <person name="Toseland A."/>
            <person name="Valas R."/>
            <person name="Veluchamy A."/>
            <person name="Ward B.J."/>
            <person name="Allen A."/>
            <person name="Barry K."/>
            <person name="Falciatore A."/>
            <person name="Ferrante M."/>
            <person name="Fortunato A.E."/>
            <person name="Gloeckner G."/>
            <person name="Gruber A."/>
            <person name="Hipkin R."/>
            <person name="Janech M."/>
            <person name="Kroth P."/>
            <person name="Leese F."/>
            <person name="Lindquist E."/>
            <person name="Lyon B.R."/>
            <person name="Martin J."/>
            <person name="Mayer C."/>
            <person name="Parker M."/>
            <person name="Quesneville H."/>
            <person name="Raymond J."/>
            <person name="Uhlig C."/>
            <person name="Valentin K.U."/>
            <person name="Worden A.Z."/>
            <person name="Armbrust E.V."/>
            <person name="Bowler C."/>
            <person name="Green B."/>
            <person name="Moulton V."/>
            <person name="Van Oosterhout C."/>
            <person name="Grigoriev I."/>
        </authorList>
    </citation>
    <scope>NUCLEOTIDE SEQUENCE [LARGE SCALE GENOMIC DNA]</scope>
    <source>
        <strain evidence="4 5">CCMP1102</strain>
    </source>
</reference>
<feature type="compositionally biased region" description="Low complexity" evidence="1">
    <location>
        <begin position="50"/>
        <end position="89"/>
    </location>
</feature>
<evidence type="ECO:0000256" key="3">
    <source>
        <dbReference type="SAM" id="SignalP"/>
    </source>
</evidence>
<feature type="region of interest" description="Disordered" evidence="1">
    <location>
        <begin position="138"/>
        <end position="160"/>
    </location>
</feature>
<dbReference type="OrthoDB" id="46274at2759"/>
<accession>A0A1E7F967</accession>
<name>A0A1E7F967_9STRA</name>
<evidence type="ECO:0000256" key="2">
    <source>
        <dbReference type="SAM" id="Phobius"/>
    </source>
</evidence>